<dbReference type="PROSITE" id="PS00688">
    <property type="entry name" value="SIGMA54_INTERACT_3"/>
    <property type="match status" value="1"/>
</dbReference>
<dbReference type="SMART" id="SM00382">
    <property type="entry name" value="AAA"/>
    <property type="match status" value="1"/>
</dbReference>
<evidence type="ECO:0000256" key="9">
    <source>
        <dbReference type="ARBA" id="ARBA00023159"/>
    </source>
</evidence>
<evidence type="ECO:0000256" key="10">
    <source>
        <dbReference type="ARBA" id="ARBA00023163"/>
    </source>
</evidence>
<evidence type="ECO:0000256" key="1">
    <source>
        <dbReference type="ARBA" id="ARBA00002167"/>
    </source>
</evidence>
<evidence type="ECO:0000259" key="12">
    <source>
        <dbReference type="PROSITE" id="PS50045"/>
    </source>
</evidence>
<dbReference type="Pfam" id="PF00072">
    <property type="entry name" value="Response_reg"/>
    <property type="match status" value="1"/>
</dbReference>
<sequence>MTGTVLFVDDEEHIRIAVAQALELADLPHRCFSDPRAALAAVDHDADAVLVTDIRMPVMDGTELMARALGIDPDFPVILVTGHGDIELAVASMRDGAYDFVEKPFEPDDLIERVRRALEKRRLSLENRALRRALAQDAPAPARLVTRSGPMAALARRIDALADTDVDVLIWGETGAGKERAARRIHALSARAGREFVHINCGALPEALIENELFGHEAGAFPGALRSRFGRIEHASGGVLCLDEIDSLPLHLQPKLLHVLQHRSVTRLGSNDPRPVDMRVVALAKTDLAAACAAGTFRADLFYLLGTAQVRFPPLRERREDIPTLFVELCDEAARRYGRPLPDIPPHVLASLAQRDWPGNVRELSNAAERYVLGLEFDLEARDAPPGTATLADRMRAYERDLIAGAIASHGGRLRPTYESLGISRRTLYEKMQRHDLDRGDQGLEDDRD</sequence>
<feature type="domain" description="Response regulatory" evidence="13">
    <location>
        <begin position="4"/>
        <end position="118"/>
    </location>
</feature>
<protein>
    <recommendedName>
        <fullName evidence="3">Nif-specific regulatory protein</fullName>
    </recommendedName>
</protein>
<comment type="caution">
    <text evidence="14">The sequence shown here is derived from an EMBL/GenBank/DDBJ whole genome shotgun (WGS) entry which is preliminary data.</text>
</comment>
<dbReference type="InterPro" id="IPR002197">
    <property type="entry name" value="HTH_Fis"/>
</dbReference>
<keyword evidence="8" id="KW-0805">Transcription regulation</keyword>
<keyword evidence="9" id="KW-0010">Activator</keyword>
<dbReference type="Gene3D" id="1.10.8.60">
    <property type="match status" value="1"/>
</dbReference>
<dbReference type="GO" id="GO:0005524">
    <property type="term" value="F:ATP binding"/>
    <property type="evidence" value="ECO:0007669"/>
    <property type="project" value="UniProtKB-KW"/>
</dbReference>
<evidence type="ECO:0000256" key="7">
    <source>
        <dbReference type="ARBA" id="ARBA00023012"/>
    </source>
</evidence>
<gene>
    <name evidence="14" type="ORF">E2L08_07245</name>
</gene>
<dbReference type="RefSeq" id="WP_133396404.1">
    <property type="nucleotide sequence ID" value="NZ_SNAA01000006.1"/>
</dbReference>
<evidence type="ECO:0000256" key="6">
    <source>
        <dbReference type="ARBA" id="ARBA00022840"/>
    </source>
</evidence>
<evidence type="ECO:0000259" key="13">
    <source>
        <dbReference type="PROSITE" id="PS50110"/>
    </source>
</evidence>
<evidence type="ECO:0000256" key="5">
    <source>
        <dbReference type="ARBA" id="ARBA00022741"/>
    </source>
</evidence>
<dbReference type="PANTHER" id="PTHR32071:SF57">
    <property type="entry name" value="C4-DICARBOXYLATE TRANSPORT TRANSCRIPTIONAL REGULATORY PROTEIN DCTD"/>
    <property type="match status" value="1"/>
</dbReference>
<dbReference type="Gene3D" id="1.10.10.60">
    <property type="entry name" value="Homeodomain-like"/>
    <property type="match status" value="1"/>
</dbReference>
<dbReference type="InterPro" id="IPR002078">
    <property type="entry name" value="Sigma_54_int"/>
</dbReference>
<dbReference type="InterPro" id="IPR003593">
    <property type="entry name" value="AAA+_ATPase"/>
</dbReference>
<keyword evidence="4 11" id="KW-0597">Phosphoprotein</keyword>
<keyword evidence="15" id="KW-1185">Reference proteome</keyword>
<dbReference type="EMBL" id="SNAA01000006">
    <property type="protein sequence ID" value="TDL81125.1"/>
    <property type="molecule type" value="Genomic_DNA"/>
</dbReference>
<dbReference type="AlphaFoldDB" id="A0A4R6ADF4"/>
<keyword evidence="7" id="KW-0902">Two-component regulatory system</keyword>
<dbReference type="Pfam" id="PF25601">
    <property type="entry name" value="AAA_lid_14"/>
    <property type="match status" value="1"/>
</dbReference>
<dbReference type="InterPro" id="IPR025944">
    <property type="entry name" value="Sigma_54_int_dom_CS"/>
</dbReference>
<dbReference type="GO" id="GO:0043565">
    <property type="term" value="F:sequence-specific DNA binding"/>
    <property type="evidence" value="ECO:0007669"/>
    <property type="project" value="InterPro"/>
</dbReference>
<comment type="function">
    <text evidence="1">Required for activation of most nif operons, which are directly involved in nitrogen fixation.</text>
</comment>
<dbReference type="GO" id="GO:0000160">
    <property type="term" value="P:phosphorelay signal transduction system"/>
    <property type="evidence" value="ECO:0007669"/>
    <property type="project" value="UniProtKB-KW"/>
</dbReference>
<evidence type="ECO:0000313" key="14">
    <source>
        <dbReference type="EMBL" id="TDL81125.1"/>
    </source>
</evidence>
<organism evidence="14 15">
    <name type="scientific">Palleronia sediminis</name>
    <dbReference type="NCBI Taxonomy" id="2547833"/>
    <lineage>
        <taxon>Bacteria</taxon>
        <taxon>Pseudomonadati</taxon>
        <taxon>Pseudomonadota</taxon>
        <taxon>Alphaproteobacteria</taxon>
        <taxon>Rhodobacterales</taxon>
        <taxon>Roseobacteraceae</taxon>
        <taxon>Palleronia</taxon>
    </lineage>
</organism>
<accession>A0A4R6ADF4</accession>
<dbReference type="CDD" id="cd00009">
    <property type="entry name" value="AAA"/>
    <property type="match status" value="1"/>
</dbReference>
<keyword evidence="6" id="KW-0067">ATP-binding</keyword>
<dbReference type="PANTHER" id="PTHR32071">
    <property type="entry name" value="TRANSCRIPTIONAL REGULATORY PROTEIN"/>
    <property type="match status" value="1"/>
</dbReference>
<keyword evidence="5" id="KW-0547">Nucleotide-binding</keyword>
<evidence type="ECO:0000256" key="8">
    <source>
        <dbReference type="ARBA" id="ARBA00023015"/>
    </source>
</evidence>
<dbReference type="SUPFAM" id="SSF52540">
    <property type="entry name" value="P-loop containing nucleoside triphosphate hydrolases"/>
    <property type="match status" value="1"/>
</dbReference>
<dbReference type="Gene3D" id="3.40.50.2300">
    <property type="match status" value="1"/>
</dbReference>
<dbReference type="Pfam" id="PF00158">
    <property type="entry name" value="Sigma54_activat"/>
    <property type="match status" value="1"/>
</dbReference>
<dbReference type="SUPFAM" id="SSF46689">
    <property type="entry name" value="Homeodomain-like"/>
    <property type="match status" value="1"/>
</dbReference>
<evidence type="ECO:0000256" key="3">
    <source>
        <dbReference type="ARBA" id="ARBA00015308"/>
    </source>
</evidence>
<comment type="subunit">
    <text evidence="2">Interacts with sigma-54.</text>
</comment>
<dbReference type="Proteomes" id="UP000295701">
    <property type="component" value="Unassembled WGS sequence"/>
</dbReference>
<dbReference type="CDD" id="cd17549">
    <property type="entry name" value="REC_DctD-like"/>
    <property type="match status" value="1"/>
</dbReference>
<dbReference type="SMART" id="SM00448">
    <property type="entry name" value="REC"/>
    <property type="match status" value="1"/>
</dbReference>
<dbReference type="Pfam" id="PF02954">
    <property type="entry name" value="HTH_8"/>
    <property type="match status" value="1"/>
</dbReference>
<dbReference type="InterPro" id="IPR027417">
    <property type="entry name" value="P-loop_NTPase"/>
</dbReference>
<dbReference type="PROSITE" id="PS50110">
    <property type="entry name" value="RESPONSE_REGULATORY"/>
    <property type="match status" value="1"/>
</dbReference>
<proteinExistence type="predicted"/>
<reference evidence="14 15" key="1">
    <citation type="submission" date="2019-03" db="EMBL/GenBank/DDBJ databases">
        <title>Primorskyibacter sp. SS33 isolated from sediments.</title>
        <authorList>
            <person name="Xunke S."/>
        </authorList>
    </citation>
    <scope>NUCLEOTIDE SEQUENCE [LARGE SCALE GENOMIC DNA]</scope>
    <source>
        <strain evidence="14 15">SS33</strain>
    </source>
</reference>
<dbReference type="InterPro" id="IPR011006">
    <property type="entry name" value="CheY-like_superfamily"/>
</dbReference>
<evidence type="ECO:0000256" key="2">
    <source>
        <dbReference type="ARBA" id="ARBA00011135"/>
    </source>
</evidence>
<dbReference type="FunFam" id="3.40.50.2300:FF:000018">
    <property type="entry name" value="DNA-binding transcriptional regulator NtrC"/>
    <property type="match status" value="1"/>
</dbReference>
<evidence type="ECO:0000256" key="4">
    <source>
        <dbReference type="ARBA" id="ARBA00022553"/>
    </source>
</evidence>
<feature type="domain" description="Sigma-54 factor interaction" evidence="12">
    <location>
        <begin position="144"/>
        <end position="373"/>
    </location>
</feature>
<name>A0A4R6ADF4_9RHOB</name>
<evidence type="ECO:0000256" key="11">
    <source>
        <dbReference type="PROSITE-ProRule" id="PRU00169"/>
    </source>
</evidence>
<dbReference type="FunFam" id="3.40.50.300:FF:000006">
    <property type="entry name" value="DNA-binding transcriptional regulator NtrC"/>
    <property type="match status" value="1"/>
</dbReference>
<dbReference type="SUPFAM" id="SSF52172">
    <property type="entry name" value="CheY-like"/>
    <property type="match status" value="1"/>
</dbReference>
<dbReference type="GO" id="GO:0006355">
    <property type="term" value="P:regulation of DNA-templated transcription"/>
    <property type="evidence" value="ECO:0007669"/>
    <property type="project" value="InterPro"/>
</dbReference>
<dbReference type="Gene3D" id="3.40.50.300">
    <property type="entry name" value="P-loop containing nucleotide triphosphate hydrolases"/>
    <property type="match status" value="1"/>
</dbReference>
<dbReference type="InterPro" id="IPR009057">
    <property type="entry name" value="Homeodomain-like_sf"/>
</dbReference>
<dbReference type="OrthoDB" id="9802388at2"/>
<dbReference type="PROSITE" id="PS50045">
    <property type="entry name" value="SIGMA54_INTERACT_4"/>
    <property type="match status" value="1"/>
</dbReference>
<feature type="modified residue" description="4-aspartylphosphate" evidence="11">
    <location>
        <position position="53"/>
    </location>
</feature>
<dbReference type="InterPro" id="IPR001789">
    <property type="entry name" value="Sig_transdc_resp-reg_receiver"/>
</dbReference>
<evidence type="ECO:0000313" key="15">
    <source>
        <dbReference type="Proteomes" id="UP000295701"/>
    </source>
</evidence>
<keyword evidence="10" id="KW-0804">Transcription</keyword>
<dbReference type="InterPro" id="IPR058031">
    <property type="entry name" value="AAA_lid_NorR"/>
</dbReference>